<dbReference type="InterPro" id="IPR000668">
    <property type="entry name" value="Peptidase_C1A_C"/>
</dbReference>
<dbReference type="InterPro" id="IPR025660">
    <property type="entry name" value="Pept_his_AS"/>
</dbReference>
<organism evidence="5 6">
    <name type="scientific">Clostridium cellulovorans (strain ATCC 35296 / DSM 3052 / OCM 3 / 743B)</name>
    <dbReference type="NCBI Taxonomy" id="573061"/>
    <lineage>
        <taxon>Bacteria</taxon>
        <taxon>Bacillati</taxon>
        <taxon>Bacillota</taxon>
        <taxon>Clostridia</taxon>
        <taxon>Eubacteriales</taxon>
        <taxon>Clostridiaceae</taxon>
        <taxon>Clostridium</taxon>
    </lineage>
</organism>
<dbReference type="STRING" id="573061.Clocel_0149"/>
<dbReference type="CDD" id="cd02619">
    <property type="entry name" value="Peptidase_C1"/>
    <property type="match status" value="1"/>
</dbReference>
<accession>D9SNR7</accession>
<dbReference type="HOGENOM" id="CLU_295912_0_0_9"/>
<evidence type="ECO:0000256" key="3">
    <source>
        <dbReference type="SAM" id="SignalP"/>
    </source>
</evidence>
<dbReference type="InterPro" id="IPR032812">
    <property type="entry name" value="SbsA_Ig"/>
</dbReference>
<evidence type="ECO:0000256" key="2">
    <source>
        <dbReference type="ARBA" id="ARBA00022729"/>
    </source>
</evidence>
<evidence type="ECO:0000313" key="6">
    <source>
        <dbReference type="Proteomes" id="UP000002730"/>
    </source>
</evidence>
<dbReference type="OrthoDB" id="3648721at2"/>
<dbReference type="Gene3D" id="2.60.40.1220">
    <property type="match status" value="3"/>
</dbReference>
<dbReference type="GO" id="GO:0008234">
    <property type="term" value="F:cysteine-type peptidase activity"/>
    <property type="evidence" value="ECO:0007669"/>
    <property type="project" value="InterPro"/>
</dbReference>
<dbReference type="Pfam" id="PF13205">
    <property type="entry name" value="Big_5"/>
    <property type="match status" value="5"/>
</dbReference>
<dbReference type="eggNOG" id="COG2372">
    <property type="taxonomic scope" value="Bacteria"/>
</dbReference>
<dbReference type="GO" id="GO:0006508">
    <property type="term" value="P:proteolysis"/>
    <property type="evidence" value="ECO:0007669"/>
    <property type="project" value="InterPro"/>
</dbReference>
<comment type="similarity">
    <text evidence="1">Belongs to the peptidase C1 family.</text>
</comment>
<dbReference type="InterPro" id="IPR038765">
    <property type="entry name" value="Papain-like_cys_pep_sf"/>
</dbReference>
<dbReference type="InterPro" id="IPR014755">
    <property type="entry name" value="Cu-Rt/internalin_Ig-like"/>
</dbReference>
<dbReference type="Pfam" id="PF00112">
    <property type="entry name" value="Peptidase_C1"/>
    <property type="match status" value="1"/>
</dbReference>
<dbReference type="PROSITE" id="PS00139">
    <property type="entry name" value="THIOL_PROTEASE_CYS"/>
    <property type="match status" value="1"/>
</dbReference>
<protein>
    <submittedName>
        <fullName evidence="5">Peptidase C1A papain</fullName>
    </submittedName>
</protein>
<dbReference type="Pfam" id="PF18560">
    <property type="entry name" value="Lectin_like"/>
    <property type="match status" value="1"/>
</dbReference>
<dbReference type="eggNOG" id="COG5184">
    <property type="taxonomic scope" value="Bacteria"/>
</dbReference>
<dbReference type="RefSeq" id="WP_010075306.1">
    <property type="nucleotide sequence ID" value="NC_014393.1"/>
</dbReference>
<dbReference type="InterPro" id="IPR013128">
    <property type="entry name" value="Peptidase_C1A"/>
</dbReference>
<evidence type="ECO:0000313" key="5">
    <source>
        <dbReference type="EMBL" id="ADL49938.1"/>
    </source>
</evidence>
<evidence type="ECO:0000259" key="4">
    <source>
        <dbReference type="SMART" id="SM00645"/>
    </source>
</evidence>
<proteinExistence type="inferred from homology"/>
<keyword evidence="2 3" id="KW-0732">Signal</keyword>
<name>D9SNR7_CLOC7</name>
<feature type="signal peptide" evidence="3">
    <location>
        <begin position="1"/>
        <end position="30"/>
    </location>
</feature>
<dbReference type="InterPro" id="IPR000169">
    <property type="entry name" value="Pept_cys_AS"/>
</dbReference>
<feature type="chain" id="PRO_5003128250" evidence="3">
    <location>
        <begin position="31"/>
        <end position="1021"/>
    </location>
</feature>
<reference evidence="5 6" key="1">
    <citation type="submission" date="2010-08" db="EMBL/GenBank/DDBJ databases">
        <title>Complete sequence of Clostridium cellulovorans 743B.</title>
        <authorList>
            <consortium name="US DOE Joint Genome Institute"/>
            <person name="Lucas S."/>
            <person name="Copeland A."/>
            <person name="Lapidus A."/>
            <person name="Cheng J.-F."/>
            <person name="Bruce D."/>
            <person name="Goodwin L."/>
            <person name="Pitluck S."/>
            <person name="Chertkov O."/>
            <person name="Detter J.C."/>
            <person name="Han C."/>
            <person name="Tapia R."/>
            <person name="Land M."/>
            <person name="Hauser L."/>
            <person name="Chang Y.-J."/>
            <person name="Jeffries C."/>
            <person name="Kyrpides N."/>
            <person name="Ivanova N."/>
            <person name="Mikhailova N."/>
            <person name="Hemme C.L."/>
            <person name="Woyke T."/>
        </authorList>
    </citation>
    <scope>NUCLEOTIDE SEQUENCE [LARGE SCALE GENOMIC DNA]</scope>
    <source>
        <strain evidence="6">ATCC 35296 / DSM 3052 / OCM 3 / 743B</strain>
    </source>
</reference>
<dbReference type="InterPro" id="IPR040528">
    <property type="entry name" value="Lectin-like"/>
</dbReference>
<dbReference type="Gene3D" id="2.60.40.3710">
    <property type="match status" value="1"/>
</dbReference>
<dbReference type="Proteomes" id="UP000002730">
    <property type="component" value="Chromosome"/>
</dbReference>
<dbReference type="Gene3D" id="3.90.70.10">
    <property type="entry name" value="Cysteine proteinases"/>
    <property type="match status" value="1"/>
</dbReference>
<feature type="domain" description="Peptidase C1A papain C-terminal" evidence="4">
    <location>
        <begin position="96"/>
        <end position="324"/>
    </location>
</feature>
<dbReference type="eggNOG" id="COG4870">
    <property type="taxonomic scope" value="Bacteria"/>
</dbReference>
<evidence type="ECO:0000256" key="1">
    <source>
        <dbReference type="ARBA" id="ARBA00008455"/>
    </source>
</evidence>
<keyword evidence="6" id="KW-1185">Reference proteome</keyword>
<dbReference type="PANTHER" id="PTHR12411">
    <property type="entry name" value="CYSTEINE PROTEASE FAMILY C1-RELATED"/>
    <property type="match status" value="1"/>
</dbReference>
<dbReference type="KEGG" id="ccb:Clocel_0149"/>
<dbReference type="PROSITE" id="PS00639">
    <property type="entry name" value="THIOL_PROTEASE_HIS"/>
    <property type="match status" value="1"/>
</dbReference>
<dbReference type="SMART" id="SM00645">
    <property type="entry name" value="Pept_C1"/>
    <property type="match status" value="1"/>
</dbReference>
<dbReference type="EMBL" id="CP002160">
    <property type="protein sequence ID" value="ADL49938.1"/>
    <property type="molecule type" value="Genomic_DNA"/>
</dbReference>
<gene>
    <name evidence="5" type="ordered locus">Clocel_0149</name>
</gene>
<dbReference type="AlphaFoldDB" id="D9SNR7"/>
<sequence>MKKRKLFRTFLVLSIALPMIMASMASTAKATVNLSGESPKLQAFSDSPSIFKGSTTLTVPIPEGRKLEATKNFGIVKPPIKLPNIKSRAYGVAGVYPTSYDLRTYGKVTSVKDQSSSGSCWAFASYASLESKLLPGENRDFSENNLKNNSGFDFGPNNGGNSFMSTAYMARWSGPINEADDPYNPTSITSPTNKSVQKHIQNVDFLPGKTTYLDNNFIKAAIMSSGAVYTTFYYESCGYNATYKTYYDSFPWVDYTGNNHAVAIIGWDDNFDKNKFRDSYNGAIPAGNGAYIVKNSWGSSWGQNGYFYVSYYDENFAMEENTVFNGPEATANYKSIYQYDTLGFVEALGYNNTTAWMANVFSAPTAENLSAVSFYTVSPDCRYEVYVCSDYTGTTNLASNRILKATGTITSAGYHTIKLTSPVLLTGGKKFAVIVKLVTGGFGYPLAIEDAYPGYSGKATAVAGQSYVSSSGSSWMDLTTYDATANVCLKAFTTAVNKAPTVVSTVPTNLSINFNVTNNILVRFSEPILAGTNYANITVKNPAGTVIPIAKAISSDTLTINPISNLANNTKYTVTIPLGAVKDSTGLQLASQYTFSFTTVANIAPKVVSTTPANLSTNFAVGNNITVKFSEPILAGTSYANVVVKNLAGTVIPVQKSISSDTLIINPTSNLIGNTKYTVTIPAGAVKDSTGLQLVNPYAFSFTTGANTAPTVVSTTPANLSTNFAVGNNIVVKFSEALFAGSTYNSITVKNPSGVVIPIQKALSANILVINPTINLAGNTKYTVTIPAGAFKDNEGLGFATTYTFSFTTGVNTAPTVVSTTPANLATNFAVGNNIVVKFSEPVVVGTTYGSIIVKNPSGVVVAVQKAVSFDSLIINPNSNLIGNTKYTVTIPAGAIKDSQGLGLATAYTFSFTTGANTAPTVVSTSPANLATKFPVTNNITVKFSEPLAVGTTYGSITVKNSSGVVIPIQKSISSDTLIINPNSNLAGSTKYTVTIPAGAFKDNQGLGLAITYTFSFTTGV</sequence>
<dbReference type="SUPFAM" id="SSF54001">
    <property type="entry name" value="Cysteine proteinases"/>
    <property type="match status" value="1"/>
</dbReference>